<dbReference type="Gene3D" id="1.10.3210.10">
    <property type="entry name" value="Hypothetical protein af1432"/>
    <property type="match status" value="1"/>
</dbReference>
<dbReference type="CDD" id="cd00077">
    <property type="entry name" value="HDc"/>
    <property type="match status" value="1"/>
</dbReference>
<dbReference type="AlphaFoldDB" id="A0A430I1S8"/>
<evidence type="ECO:0000313" key="2">
    <source>
        <dbReference type="EMBL" id="RSZ66081.1"/>
    </source>
</evidence>
<feature type="domain" description="HD/PDEase" evidence="1">
    <location>
        <begin position="26"/>
        <end position="136"/>
    </location>
</feature>
<dbReference type="EMBL" id="RXHJ01000001">
    <property type="protein sequence ID" value="RSZ66081.1"/>
    <property type="molecule type" value="Genomic_DNA"/>
</dbReference>
<gene>
    <name evidence="2" type="ORF">EAH68_00560</name>
</gene>
<dbReference type="GO" id="GO:0008893">
    <property type="term" value="F:guanosine-3',5'-bis(diphosphate) 3'-diphosphatase activity"/>
    <property type="evidence" value="ECO:0007669"/>
    <property type="project" value="TreeGrafter"/>
</dbReference>
<comment type="caution">
    <text evidence="2">The sequence shown here is derived from an EMBL/GenBank/DDBJ whole genome shotgun (WGS) entry which is preliminary data.</text>
</comment>
<dbReference type="InterPro" id="IPR003607">
    <property type="entry name" value="HD/PDEase_dom"/>
</dbReference>
<dbReference type="Pfam" id="PF13328">
    <property type="entry name" value="HD_4"/>
    <property type="match status" value="1"/>
</dbReference>
<dbReference type="PANTHER" id="PTHR46246:SF1">
    <property type="entry name" value="GUANOSINE-3',5'-BIS(DIPHOSPHATE) 3'-PYROPHOSPHOHYDROLASE MESH1"/>
    <property type="match status" value="1"/>
</dbReference>
<proteinExistence type="predicted"/>
<name>A0A430I1S8_9CORY</name>
<dbReference type="OrthoDB" id="9802385at2"/>
<dbReference type="PANTHER" id="PTHR46246">
    <property type="entry name" value="GUANOSINE-3',5'-BIS(DIPHOSPHATE) 3'-PYROPHOSPHOHYDROLASE MESH1"/>
    <property type="match status" value="1"/>
</dbReference>
<sequence>MMLSHRLMHAMNTAAVNHCDQVRKGSGIPYIAHLYAVMHLVSQVTDDEDILIAALFHDTLEDVPENYPEARMRAEFGDRVTDIVLGLTKDDSLPDWQARADAYLEQLARRAPDESVLIACADKLHNLLSILDDHAILGEDLWARFNSGKQQQQWWYAQVNRVVEERLPGLALNRELARHVEFFHGL</sequence>
<organism evidence="2 3">
    <name type="scientific">Corynebacterium hylobatis</name>
    <dbReference type="NCBI Taxonomy" id="1859290"/>
    <lineage>
        <taxon>Bacteria</taxon>
        <taxon>Bacillati</taxon>
        <taxon>Actinomycetota</taxon>
        <taxon>Actinomycetes</taxon>
        <taxon>Mycobacteriales</taxon>
        <taxon>Corynebacteriaceae</taxon>
        <taxon>Corynebacterium</taxon>
    </lineage>
</organism>
<dbReference type="Proteomes" id="UP000274907">
    <property type="component" value="Unassembled WGS sequence"/>
</dbReference>
<evidence type="ECO:0000259" key="1">
    <source>
        <dbReference type="SMART" id="SM00471"/>
    </source>
</evidence>
<keyword evidence="2" id="KW-0378">Hydrolase</keyword>
<dbReference type="RefSeq" id="WP_126119370.1">
    <property type="nucleotide sequence ID" value="NZ_RXHJ01000001.1"/>
</dbReference>
<dbReference type="SMART" id="SM00471">
    <property type="entry name" value="HDc"/>
    <property type="match status" value="1"/>
</dbReference>
<dbReference type="InterPro" id="IPR052194">
    <property type="entry name" value="MESH1"/>
</dbReference>
<dbReference type="SUPFAM" id="SSF109604">
    <property type="entry name" value="HD-domain/PDEase-like"/>
    <property type="match status" value="1"/>
</dbReference>
<reference evidence="2 3" key="1">
    <citation type="submission" date="2018-12" db="EMBL/GenBank/DDBJ databases">
        <title>YIM 101343 draft genome.</title>
        <authorList>
            <person name="Chen X."/>
        </authorList>
    </citation>
    <scope>NUCLEOTIDE SEQUENCE [LARGE SCALE GENOMIC DNA]</scope>
    <source>
        <strain evidence="2 3">YIM 101343</strain>
    </source>
</reference>
<evidence type="ECO:0000313" key="3">
    <source>
        <dbReference type="Proteomes" id="UP000274907"/>
    </source>
</evidence>
<keyword evidence="3" id="KW-1185">Reference proteome</keyword>
<accession>A0A430I1S8</accession>
<protein>
    <submittedName>
        <fullName evidence="2">Bifunctional (P)ppGpp synthetase/guanosine-3',5'-bis(Diphosphate) 3'-pyrophosphohydrolase</fullName>
    </submittedName>
</protein>